<dbReference type="InterPro" id="IPR008640">
    <property type="entry name" value="Adhesin_Head_dom"/>
</dbReference>
<accession>A0ABY7RXY8</accession>
<sequence>MKSKIQDYQKKYLMMSKTQITFFIAFLISISSFAQQGINYKALIKDNQGSIVANQDVTIRFTMLDALSDGNIEFQESHDNIVSDANGIVIANIGEGIQSLSYTLFNDIDWGSHMYYLRVEIDITGGTNFTDMGTTQFMAVPYALHAKTIKNQAFKSENGLTIPENINDDFVFGNTQLDNVDNNSNSRMFFNTGKSSFRAGRTLDDEWDDTNVGNRSVAFGLNTIASGSYSTALGNRTKAESYASTAIGTYNVGGGNTNSWIDTDPLFEIGNGTATVNTETRTNALTVLKNGTTIVNNKSDNEPDLILGGTSNSSENGIISSDPQYPSSDIFIESNDKVFVYLDADNNESNSAFTIVNSNDTSVFKVSEDGNTVIDGELNTTSTGSANMIPIAYGTIASNGDISTGSGNFTVTNYLTGAYYITINNEVWNTTDYITMLSRIGNTSGFIKANLTNTGLFQVTTSNYASVAQNTTFSFVIYKP</sequence>
<keyword evidence="3" id="KW-1185">Reference proteome</keyword>
<reference evidence="2 3" key="1">
    <citation type="submission" date="2023-01" db="EMBL/GenBank/DDBJ databases">
        <title>Psychroserpens ponticola sp. nov., isolated from seawater.</title>
        <authorList>
            <person name="Kristyanto S."/>
            <person name="Jung J."/>
            <person name="Kim J.M."/>
            <person name="Jeon C.O."/>
        </authorList>
    </citation>
    <scope>NUCLEOTIDE SEQUENCE [LARGE SCALE GENOMIC DNA]</scope>
    <source>
        <strain evidence="2 3">MSW6</strain>
    </source>
</reference>
<evidence type="ECO:0000313" key="2">
    <source>
        <dbReference type="EMBL" id="WCO01738.1"/>
    </source>
</evidence>
<evidence type="ECO:0000259" key="1">
    <source>
        <dbReference type="Pfam" id="PF05658"/>
    </source>
</evidence>
<dbReference type="InterPro" id="IPR011049">
    <property type="entry name" value="Serralysin-like_metalloprot_C"/>
</dbReference>
<feature type="domain" description="Trimeric autotransporter adhesin YadA-like head" evidence="1">
    <location>
        <begin position="213"/>
        <end position="236"/>
    </location>
</feature>
<protein>
    <recommendedName>
        <fullName evidence="1">Trimeric autotransporter adhesin YadA-like head domain-containing protein</fullName>
    </recommendedName>
</protein>
<evidence type="ECO:0000313" key="3">
    <source>
        <dbReference type="Proteomes" id="UP001202717"/>
    </source>
</evidence>
<dbReference type="EMBL" id="CP116221">
    <property type="protein sequence ID" value="WCO01738.1"/>
    <property type="molecule type" value="Genomic_DNA"/>
</dbReference>
<dbReference type="Pfam" id="PF05658">
    <property type="entry name" value="YadA_head"/>
    <property type="match status" value="1"/>
</dbReference>
<name>A0ABY7RXY8_9FLAO</name>
<organism evidence="2 3">
    <name type="scientific">Psychroserpens ponticola</name>
    <dbReference type="NCBI Taxonomy" id="2932268"/>
    <lineage>
        <taxon>Bacteria</taxon>
        <taxon>Pseudomonadati</taxon>
        <taxon>Bacteroidota</taxon>
        <taxon>Flavobacteriia</taxon>
        <taxon>Flavobacteriales</taxon>
        <taxon>Flavobacteriaceae</taxon>
        <taxon>Psychroserpens</taxon>
    </lineage>
</organism>
<dbReference type="RefSeq" id="WP_249992703.1">
    <property type="nucleotide sequence ID" value="NZ_CP116221.1"/>
</dbReference>
<proteinExistence type="predicted"/>
<dbReference type="Gene3D" id="2.150.10.10">
    <property type="entry name" value="Serralysin-like metalloprotease, C-terminal"/>
    <property type="match status" value="1"/>
</dbReference>
<gene>
    <name evidence="2" type="ORF">MUN68_016965</name>
</gene>
<dbReference type="Proteomes" id="UP001202717">
    <property type="component" value="Chromosome"/>
</dbReference>